<evidence type="ECO:0000313" key="2">
    <source>
        <dbReference type="Proteomes" id="UP000246085"/>
    </source>
</evidence>
<dbReference type="Proteomes" id="UP000246085">
    <property type="component" value="Chromosome BRAD3257"/>
</dbReference>
<proteinExistence type="predicted"/>
<reference evidence="1 2" key="1">
    <citation type="submission" date="2018-03" db="EMBL/GenBank/DDBJ databases">
        <authorList>
            <person name="Gully D."/>
        </authorList>
    </citation>
    <scope>NUCLEOTIDE SEQUENCE [LARGE SCALE GENOMIC DNA]</scope>
    <source>
        <strain evidence="1">ORS3257</strain>
    </source>
</reference>
<organism evidence="1 2">
    <name type="scientific">Bradyrhizobium vignae</name>
    <dbReference type="NCBI Taxonomy" id="1549949"/>
    <lineage>
        <taxon>Bacteria</taxon>
        <taxon>Pseudomonadati</taxon>
        <taxon>Pseudomonadota</taxon>
        <taxon>Alphaproteobacteria</taxon>
        <taxon>Hyphomicrobiales</taxon>
        <taxon>Nitrobacteraceae</taxon>
        <taxon>Bradyrhizobium</taxon>
    </lineage>
</organism>
<evidence type="ECO:0000313" key="1">
    <source>
        <dbReference type="EMBL" id="SPP98438.1"/>
    </source>
</evidence>
<dbReference type="AlphaFoldDB" id="A0A2U3QAK6"/>
<gene>
    <name evidence="1" type="ORF">BRAD3257_7808</name>
</gene>
<name>A0A2U3QAK6_9BRAD</name>
<protein>
    <submittedName>
        <fullName evidence="1">Uncharacterized protein</fullName>
    </submittedName>
</protein>
<dbReference type="EMBL" id="LS398110">
    <property type="protein sequence ID" value="SPP98438.1"/>
    <property type="molecule type" value="Genomic_DNA"/>
</dbReference>
<sequence>MLKDHAREGWWSVLILIQFKRDRSLQKTTSLIAALIQPRPRSSFVIKGRNCCGLSPTGTVRRTGFERSIRMPVTEQSLAQARVSEGLVAYFPRRSVGGNVIFASLDVLEVRSAVFSRLRATRAVCVV</sequence>
<accession>A0A2U3QAK6</accession>
<dbReference type="KEGG" id="bvz:BRAD3257_7808"/>